<dbReference type="SUPFAM" id="SSF47819">
    <property type="entry name" value="HRDC-like"/>
    <property type="match status" value="1"/>
</dbReference>
<dbReference type="PANTHER" id="PTHR15561">
    <property type="entry name" value="CALCITONIN GENE-RELATED PEPTIDE-RECEPTOR COMPONENT PROTEIN"/>
    <property type="match status" value="1"/>
</dbReference>
<evidence type="ECO:0000256" key="7">
    <source>
        <dbReference type="SAM" id="MobiDB-lite"/>
    </source>
</evidence>
<sequence>MKILESQSALLTNHEVYTFLQNQAREYQEQKRRGPGNLETLRRELLQYLRSEENPLSQEPPAYNDESIAKLLERLRPYEIQKGEMVMIMNLRPVNIPMLNAVLEDMEERFTAEEQEDIAAGIEEVLGKFPPKGQGEEEGDAMQTTENGS</sequence>
<dbReference type="InterPro" id="IPR010997">
    <property type="entry name" value="HRDC-like_sf"/>
</dbReference>
<gene>
    <name evidence="8" type="ORF">PG991_012462</name>
</gene>
<dbReference type="EMBL" id="JAQQWI010000017">
    <property type="protein sequence ID" value="KAK8006165.1"/>
    <property type="molecule type" value="Genomic_DNA"/>
</dbReference>
<dbReference type="Gene3D" id="1.20.1250.40">
    <property type="match status" value="1"/>
</dbReference>
<evidence type="ECO:0000256" key="3">
    <source>
        <dbReference type="ARBA" id="ARBA00016672"/>
    </source>
</evidence>
<keyword evidence="6" id="KW-0539">Nucleus</keyword>
<evidence type="ECO:0000313" key="9">
    <source>
        <dbReference type="Proteomes" id="UP001396898"/>
    </source>
</evidence>
<keyword evidence="4" id="KW-0240">DNA-directed RNA polymerase</keyword>
<dbReference type="Proteomes" id="UP001396898">
    <property type="component" value="Unassembled WGS sequence"/>
</dbReference>
<dbReference type="PANTHER" id="PTHR15561:SF0">
    <property type="entry name" value="DNA-DIRECTED RNA POLYMERASE III SUBUNIT RPC9"/>
    <property type="match status" value="1"/>
</dbReference>
<name>A0ABR1R9R7_9PEZI</name>
<comment type="similarity">
    <text evidence="2">Belongs to the eukaryotic RPC9 RNA polymerase subunit family.</text>
</comment>
<reference evidence="8 9" key="1">
    <citation type="submission" date="2023-01" db="EMBL/GenBank/DDBJ databases">
        <title>Analysis of 21 Apiospora genomes using comparative genomics revels a genus with tremendous synthesis potential of carbohydrate active enzymes and secondary metabolites.</title>
        <authorList>
            <person name="Sorensen T."/>
        </authorList>
    </citation>
    <scope>NUCLEOTIDE SEQUENCE [LARGE SCALE GENOMIC DNA]</scope>
    <source>
        <strain evidence="8 9">CBS 20057</strain>
    </source>
</reference>
<dbReference type="InterPro" id="IPR038324">
    <property type="entry name" value="Rpb4/RPC9_sf"/>
</dbReference>
<accession>A0ABR1R9R7</accession>
<dbReference type="InterPro" id="IPR005574">
    <property type="entry name" value="Rpb4/RPC9"/>
</dbReference>
<evidence type="ECO:0000256" key="2">
    <source>
        <dbReference type="ARBA" id="ARBA00006898"/>
    </source>
</evidence>
<keyword evidence="5" id="KW-0804">Transcription</keyword>
<protein>
    <recommendedName>
        <fullName evidence="3">DNA-directed RNA polymerase III subunit RPC9</fullName>
    </recommendedName>
</protein>
<comment type="subcellular location">
    <subcellularLocation>
        <location evidence="1">Nucleus</location>
    </subcellularLocation>
</comment>
<dbReference type="InterPro" id="IPR038846">
    <property type="entry name" value="RPC9"/>
</dbReference>
<evidence type="ECO:0000256" key="5">
    <source>
        <dbReference type="ARBA" id="ARBA00023163"/>
    </source>
</evidence>
<dbReference type="Pfam" id="PF03874">
    <property type="entry name" value="RNA_pol_Rpb4"/>
    <property type="match status" value="1"/>
</dbReference>
<evidence type="ECO:0000256" key="6">
    <source>
        <dbReference type="ARBA" id="ARBA00023242"/>
    </source>
</evidence>
<evidence type="ECO:0000256" key="4">
    <source>
        <dbReference type="ARBA" id="ARBA00022478"/>
    </source>
</evidence>
<evidence type="ECO:0000313" key="8">
    <source>
        <dbReference type="EMBL" id="KAK8006165.1"/>
    </source>
</evidence>
<feature type="region of interest" description="Disordered" evidence="7">
    <location>
        <begin position="128"/>
        <end position="149"/>
    </location>
</feature>
<proteinExistence type="inferred from homology"/>
<evidence type="ECO:0000256" key="1">
    <source>
        <dbReference type="ARBA" id="ARBA00004123"/>
    </source>
</evidence>
<comment type="caution">
    <text evidence="8">The sequence shown here is derived from an EMBL/GenBank/DDBJ whole genome shotgun (WGS) entry which is preliminary data.</text>
</comment>
<keyword evidence="9" id="KW-1185">Reference proteome</keyword>
<organism evidence="8 9">
    <name type="scientific">Apiospora marii</name>
    <dbReference type="NCBI Taxonomy" id="335849"/>
    <lineage>
        <taxon>Eukaryota</taxon>
        <taxon>Fungi</taxon>
        <taxon>Dikarya</taxon>
        <taxon>Ascomycota</taxon>
        <taxon>Pezizomycotina</taxon>
        <taxon>Sordariomycetes</taxon>
        <taxon>Xylariomycetidae</taxon>
        <taxon>Amphisphaeriales</taxon>
        <taxon>Apiosporaceae</taxon>
        <taxon>Apiospora</taxon>
    </lineage>
</organism>